<feature type="transmembrane region" description="Helical" evidence="6">
    <location>
        <begin position="88"/>
        <end position="106"/>
    </location>
</feature>
<reference evidence="8" key="1">
    <citation type="submission" date="2023-03" db="EMBL/GenBank/DDBJ databases">
        <title>Chromosome-scale reference genome and RAD-based genetic map of yellow starthistle (Centaurea solstitialis) reveal putative structural variation and QTLs associated with invader traits.</title>
        <authorList>
            <person name="Reatini B."/>
            <person name="Cang F.A."/>
            <person name="Jiang Q."/>
            <person name="Mckibben M.T.W."/>
            <person name="Barker M.S."/>
            <person name="Rieseberg L.H."/>
            <person name="Dlugosch K.M."/>
        </authorList>
    </citation>
    <scope>NUCLEOTIDE SEQUENCE</scope>
    <source>
        <strain evidence="8">CAN-66</strain>
        <tissue evidence="8">Leaf</tissue>
    </source>
</reference>
<evidence type="ECO:0000256" key="1">
    <source>
        <dbReference type="ARBA" id="ARBA00004141"/>
    </source>
</evidence>
<comment type="similarity">
    <text evidence="2 6">Belongs to the drug/metabolite transporter (DMT) superfamily. Plant drug/metabolite exporter (P-DME) (TC 2.A.7.4) family.</text>
</comment>
<dbReference type="EMBL" id="JARYMX010000114">
    <property type="protein sequence ID" value="KAJ9535828.1"/>
    <property type="molecule type" value="Genomic_DNA"/>
</dbReference>
<dbReference type="InterPro" id="IPR037185">
    <property type="entry name" value="EmrE-like"/>
</dbReference>
<evidence type="ECO:0000259" key="7">
    <source>
        <dbReference type="Pfam" id="PF00892"/>
    </source>
</evidence>
<evidence type="ECO:0000256" key="2">
    <source>
        <dbReference type="ARBA" id="ARBA00007635"/>
    </source>
</evidence>
<feature type="domain" description="EamA" evidence="7">
    <location>
        <begin position="16"/>
        <end position="132"/>
    </location>
</feature>
<comment type="subcellular location">
    <subcellularLocation>
        <location evidence="1 6">Membrane</location>
        <topology evidence="1 6">Multi-pass membrane protein</topology>
    </subcellularLocation>
</comment>
<comment type="caution">
    <text evidence="6">Lacks conserved residue(s) required for the propagation of feature annotation.</text>
</comment>
<name>A0AA38S4T6_9ASTR</name>
<dbReference type="SUPFAM" id="SSF103481">
    <property type="entry name" value="Multidrug resistance efflux transporter EmrE"/>
    <property type="match status" value="1"/>
</dbReference>
<feature type="transmembrane region" description="Helical" evidence="6">
    <location>
        <begin position="56"/>
        <end position="76"/>
    </location>
</feature>
<dbReference type="Proteomes" id="UP001172457">
    <property type="component" value="Unassembled WGS sequence"/>
</dbReference>
<dbReference type="PANTHER" id="PTHR31218">
    <property type="entry name" value="WAT1-RELATED PROTEIN"/>
    <property type="match status" value="1"/>
</dbReference>
<dbReference type="InterPro" id="IPR030184">
    <property type="entry name" value="WAT1-related"/>
</dbReference>
<comment type="caution">
    <text evidence="8">The sequence shown here is derived from an EMBL/GenBank/DDBJ whole genome shotgun (WGS) entry which is preliminary data.</text>
</comment>
<sequence length="160" mass="17497">MKLLRGGGRRCAQGRVLKSYPSKLNFTALQCLLSCMQSFVVAISFEREAYRWKLGWNIRILAVAYCGFVVTGVAFYLQTWVIEKKGPVFLALSTPLGFVFTTATAALLLGEIISLGCVIGGIILIGGLYFVLWGKSKEDEIFDNKACSNMTTTAPPTLLA</sequence>
<proteinExistence type="inferred from homology"/>
<dbReference type="InterPro" id="IPR000620">
    <property type="entry name" value="EamA_dom"/>
</dbReference>
<evidence type="ECO:0000256" key="6">
    <source>
        <dbReference type="RuleBase" id="RU363077"/>
    </source>
</evidence>
<keyword evidence="3 6" id="KW-0812">Transmembrane</keyword>
<dbReference type="Pfam" id="PF00892">
    <property type="entry name" value="EamA"/>
    <property type="match status" value="1"/>
</dbReference>
<protein>
    <recommendedName>
        <fullName evidence="6">WAT1-related protein</fullName>
    </recommendedName>
</protein>
<keyword evidence="5 6" id="KW-0472">Membrane</keyword>
<organism evidence="8 9">
    <name type="scientific">Centaurea solstitialis</name>
    <name type="common">yellow star-thistle</name>
    <dbReference type="NCBI Taxonomy" id="347529"/>
    <lineage>
        <taxon>Eukaryota</taxon>
        <taxon>Viridiplantae</taxon>
        <taxon>Streptophyta</taxon>
        <taxon>Embryophyta</taxon>
        <taxon>Tracheophyta</taxon>
        <taxon>Spermatophyta</taxon>
        <taxon>Magnoliopsida</taxon>
        <taxon>eudicotyledons</taxon>
        <taxon>Gunneridae</taxon>
        <taxon>Pentapetalae</taxon>
        <taxon>asterids</taxon>
        <taxon>campanulids</taxon>
        <taxon>Asterales</taxon>
        <taxon>Asteraceae</taxon>
        <taxon>Carduoideae</taxon>
        <taxon>Cardueae</taxon>
        <taxon>Centaureinae</taxon>
        <taxon>Centaurea</taxon>
    </lineage>
</organism>
<keyword evidence="4 6" id="KW-1133">Transmembrane helix</keyword>
<feature type="transmembrane region" description="Helical" evidence="6">
    <location>
        <begin position="112"/>
        <end position="132"/>
    </location>
</feature>
<evidence type="ECO:0000313" key="8">
    <source>
        <dbReference type="EMBL" id="KAJ9535828.1"/>
    </source>
</evidence>
<dbReference type="GO" id="GO:0022857">
    <property type="term" value="F:transmembrane transporter activity"/>
    <property type="evidence" value="ECO:0007669"/>
    <property type="project" value="InterPro"/>
</dbReference>
<dbReference type="AlphaFoldDB" id="A0AA38S4T6"/>
<evidence type="ECO:0000256" key="5">
    <source>
        <dbReference type="ARBA" id="ARBA00023136"/>
    </source>
</evidence>
<evidence type="ECO:0000313" key="9">
    <source>
        <dbReference type="Proteomes" id="UP001172457"/>
    </source>
</evidence>
<evidence type="ECO:0000256" key="3">
    <source>
        <dbReference type="ARBA" id="ARBA00022692"/>
    </source>
</evidence>
<accession>A0AA38S4T6</accession>
<evidence type="ECO:0000256" key="4">
    <source>
        <dbReference type="ARBA" id="ARBA00022989"/>
    </source>
</evidence>
<keyword evidence="9" id="KW-1185">Reference proteome</keyword>
<gene>
    <name evidence="8" type="ORF">OSB04_un001019</name>
</gene>
<dbReference type="GO" id="GO:0016020">
    <property type="term" value="C:membrane"/>
    <property type="evidence" value="ECO:0007669"/>
    <property type="project" value="UniProtKB-SubCell"/>
</dbReference>